<dbReference type="OrthoDB" id="5544992at2759"/>
<gene>
    <name evidence="2" type="ORF">JKP88DRAFT_266286</name>
</gene>
<evidence type="ECO:0000313" key="2">
    <source>
        <dbReference type="EMBL" id="KAG5192216.1"/>
    </source>
</evidence>
<feature type="compositionally biased region" description="Polar residues" evidence="1">
    <location>
        <begin position="359"/>
        <end position="372"/>
    </location>
</feature>
<feature type="region of interest" description="Disordered" evidence="1">
    <location>
        <begin position="199"/>
        <end position="252"/>
    </location>
</feature>
<organism evidence="2 3">
    <name type="scientific">Tribonema minus</name>
    <dbReference type="NCBI Taxonomy" id="303371"/>
    <lineage>
        <taxon>Eukaryota</taxon>
        <taxon>Sar</taxon>
        <taxon>Stramenopiles</taxon>
        <taxon>Ochrophyta</taxon>
        <taxon>PX clade</taxon>
        <taxon>Xanthophyceae</taxon>
        <taxon>Tribonematales</taxon>
        <taxon>Tribonemataceae</taxon>
        <taxon>Tribonema</taxon>
    </lineage>
</organism>
<dbReference type="EMBL" id="JAFCMP010000009">
    <property type="protein sequence ID" value="KAG5192216.1"/>
    <property type="molecule type" value="Genomic_DNA"/>
</dbReference>
<accession>A0A835ZED5</accession>
<feature type="compositionally biased region" description="Polar residues" evidence="1">
    <location>
        <begin position="395"/>
        <end position="405"/>
    </location>
</feature>
<proteinExistence type="predicted"/>
<evidence type="ECO:0000313" key="3">
    <source>
        <dbReference type="Proteomes" id="UP000664859"/>
    </source>
</evidence>
<comment type="caution">
    <text evidence="2">The sequence shown here is derived from an EMBL/GenBank/DDBJ whole genome shotgun (WGS) entry which is preliminary data.</text>
</comment>
<feature type="compositionally biased region" description="Low complexity" evidence="1">
    <location>
        <begin position="288"/>
        <end position="306"/>
    </location>
</feature>
<keyword evidence="3" id="KW-1185">Reference proteome</keyword>
<dbReference type="AlphaFoldDB" id="A0A835ZED5"/>
<evidence type="ECO:0000256" key="1">
    <source>
        <dbReference type="SAM" id="MobiDB-lite"/>
    </source>
</evidence>
<sequence>MPKEAWLRPECADRMVPLKSCASSEGSVSVSMCSDSLPIVLFHITDRTSREGSCRLCWPGTQKAGKLSVIEAPIPCSLACCAPEVCAKPSTGNKLAPARLSLSMLKSKDLSRVYAPKHVLLQLLLIWRQNARQVLSRVHLLISPRTADPAVTGKPVDAFKPLRHALIYFKLTYGKALLTSAIASLLFIDFEPLFRQSPNSEGATYHSPDHQHGRPVDTTASDANSSSPGEEVNPPAVLNSNSGTHAAPTRLRSRMVNPTCLSNKGDAVTQQAAAGSGHDMANGDHSSGTALAAATEPSAAGAPPSTLVAKAPSARSSGARHPSRQCTHCGMLGHLVDRCWQLHSQLRRKTSPVEPASTAPASGEQSSAAQTPTKRRDGDNTHRHAGARLRAIAGSKSSTRASNHTASKEEHALCKQVARLKQDAAVLRERLAGLKSRRKESAVPADAQAASCCSRQQSTALRAALQAIVQLCQQLLAGAADAKSGFAL</sequence>
<feature type="region of interest" description="Disordered" evidence="1">
    <location>
        <begin position="350"/>
        <end position="410"/>
    </location>
</feature>
<name>A0A835ZED5_9STRA</name>
<dbReference type="Proteomes" id="UP000664859">
    <property type="component" value="Unassembled WGS sequence"/>
</dbReference>
<protein>
    <submittedName>
        <fullName evidence="2">Uncharacterized protein</fullName>
    </submittedName>
</protein>
<feature type="compositionally biased region" description="Polar residues" evidence="1">
    <location>
        <begin position="218"/>
        <end position="228"/>
    </location>
</feature>
<feature type="region of interest" description="Disordered" evidence="1">
    <location>
        <begin position="267"/>
        <end position="324"/>
    </location>
</feature>
<reference evidence="2" key="1">
    <citation type="submission" date="2021-02" db="EMBL/GenBank/DDBJ databases">
        <title>First Annotated Genome of the Yellow-green Alga Tribonema minus.</title>
        <authorList>
            <person name="Mahan K.M."/>
        </authorList>
    </citation>
    <scope>NUCLEOTIDE SEQUENCE</scope>
    <source>
        <strain evidence="2">UTEX B ZZ1240</strain>
    </source>
</reference>